<reference evidence="3" key="1">
    <citation type="submission" date="2016-06" db="UniProtKB">
        <authorList>
            <consortium name="WormBaseParasite"/>
        </authorList>
    </citation>
    <scope>IDENTIFICATION</scope>
</reference>
<evidence type="ECO:0000313" key="3">
    <source>
        <dbReference type="WBParaSite" id="SSLN_0001006001-mRNA-1"/>
    </source>
</evidence>
<keyword evidence="2" id="KW-1185">Reference proteome</keyword>
<name>A0A183SZQ0_SCHSO</name>
<gene>
    <name evidence="1" type="ORF">SSLN_LOCUS9698</name>
</gene>
<sequence>MDTTALNTRVLGKFFAGVHDLQIRTALLQGRPLALDKDLALARKEEVLQATREQSPRSLFIVTAVQPHSSRDASTQTPWEPCFCGSSAR</sequence>
<dbReference type="AlphaFoldDB" id="A0A183SZQ0"/>
<dbReference type="EMBL" id="UYSU01035402">
    <property type="protein sequence ID" value="VDL96083.1"/>
    <property type="molecule type" value="Genomic_DNA"/>
</dbReference>
<accession>A0A183SZQ0</accession>
<protein>
    <submittedName>
        <fullName evidence="3">Ubiquitin-like domain-containing protein</fullName>
    </submittedName>
</protein>
<reference evidence="1 2" key="2">
    <citation type="submission" date="2018-11" db="EMBL/GenBank/DDBJ databases">
        <authorList>
            <consortium name="Pathogen Informatics"/>
        </authorList>
    </citation>
    <scope>NUCLEOTIDE SEQUENCE [LARGE SCALE GENOMIC DNA]</scope>
    <source>
        <strain evidence="1 2">NST_G2</strain>
    </source>
</reference>
<evidence type="ECO:0000313" key="2">
    <source>
        <dbReference type="Proteomes" id="UP000275846"/>
    </source>
</evidence>
<dbReference type="Proteomes" id="UP000275846">
    <property type="component" value="Unassembled WGS sequence"/>
</dbReference>
<dbReference type="WBParaSite" id="SSLN_0001006001-mRNA-1">
    <property type="protein sequence ID" value="SSLN_0001006001-mRNA-1"/>
    <property type="gene ID" value="SSLN_0001006001"/>
</dbReference>
<organism evidence="3">
    <name type="scientific">Schistocephalus solidus</name>
    <name type="common">Tapeworm</name>
    <dbReference type="NCBI Taxonomy" id="70667"/>
    <lineage>
        <taxon>Eukaryota</taxon>
        <taxon>Metazoa</taxon>
        <taxon>Spiralia</taxon>
        <taxon>Lophotrochozoa</taxon>
        <taxon>Platyhelminthes</taxon>
        <taxon>Cestoda</taxon>
        <taxon>Eucestoda</taxon>
        <taxon>Diphyllobothriidea</taxon>
        <taxon>Diphyllobothriidae</taxon>
        <taxon>Schistocephalus</taxon>
    </lineage>
</organism>
<evidence type="ECO:0000313" key="1">
    <source>
        <dbReference type="EMBL" id="VDL96083.1"/>
    </source>
</evidence>
<proteinExistence type="predicted"/>